<proteinExistence type="predicted"/>
<evidence type="ECO:0000313" key="1">
    <source>
        <dbReference type="EMBL" id="KAI5673308.1"/>
    </source>
</evidence>
<evidence type="ECO:0000313" key="2">
    <source>
        <dbReference type="Proteomes" id="UP001060085"/>
    </source>
</evidence>
<dbReference type="EMBL" id="CM044703">
    <property type="protein sequence ID" value="KAI5673308.1"/>
    <property type="molecule type" value="Genomic_DNA"/>
</dbReference>
<reference evidence="2" key="1">
    <citation type="journal article" date="2023" name="Nat. Plants">
        <title>Single-cell RNA sequencing provides a high-resolution roadmap for understanding the multicellular compartmentation of specialized metabolism.</title>
        <authorList>
            <person name="Sun S."/>
            <person name="Shen X."/>
            <person name="Li Y."/>
            <person name="Li Y."/>
            <person name="Wang S."/>
            <person name="Li R."/>
            <person name="Zhang H."/>
            <person name="Shen G."/>
            <person name="Guo B."/>
            <person name="Wei J."/>
            <person name="Xu J."/>
            <person name="St-Pierre B."/>
            <person name="Chen S."/>
            <person name="Sun C."/>
        </authorList>
    </citation>
    <scope>NUCLEOTIDE SEQUENCE [LARGE SCALE GENOMIC DNA]</scope>
</reference>
<protein>
    <submittedName>
        <fullName evidence="1">Uncharacterized protein</fullName>
    </submittedName>
</protein>
<comment type="caution">
    <text evidence="1">The sequence shown here is derived from an EMBL/GenBank/DDBJ whole genome shotgun (WGS) entry which is preliminary data.</text>
</comment>
<keyword evidence="2" id="KW-1185">Reference proteome</keyword>
<sequence>MNTSTWMTKCYEMTKKTSEKSFLKIQKEYEQILQHMLSWDKLLPELLMLIHEQREENLARKHIEMRKYQLLRWLEISESISLTRQISLCSAVCQLVYVWAFLELLLRLWVVVSDFPLPCEVFGSYGLSSFACGSAMEGDEDLNTFEELLELEEYIDHGQLFTTHRIFNSKVELVDWAKETVMKANTYLIINRYLKSRTSDRRSAQKIYNVVAKIKKNWMQGETRRHIDQNVLAKLTEMVKDEEVATWFVNGTCHKLINEIDEAENRRKLDGLKTKWQTKA</sequence>
<organism evidence="1 2">
    <name type="scientific">Catharanthus roseus</name>
    <name type="common">Madagascar periwinkle</name>
    <name type="synonym">Vinca rosea</name>
    <dbReference type="NCBI Taxonomy" id="4058"/>
    <lineage>
        <taxon>Eukaryota</taxon>
        <taxon>Viridiplantae</taxon>
        <taxon>Streptophyta</taxon>
        <taxon>Embryophyta</taxon>
        <taxon>Tracheophyta</taxon>
        <taxon>Spermatophyta</taxon>
        <taxon>Magnoliopsida</taxon>
        <taxon>eudicotyledons</taxon>
        <taxon>Gunneridae</taxon>
        <taxon>Pentapetalae</taxon>
        <taxon>asterids</taxon>
        <taxon>lamiids</taxon>
        <taxon>Gentianales</taxon>
        <taxon>Apocynaceae</taxon>
        <taxon>Rauvolfioideae</taxon>
        <taxon>Vinceae</taxon>
        <taxon>Catharanthinae</taxon>
        <taxon>Catharanthus</taxon>
    </lineage>
</organism>
<dbReference type="Proteomes" id="UP001060085">
    <property type="component" value="Linkage Group LG03"/>
</dbReference>
<accession>A0ACC0BL01</accession>
<name>A0ACC0BL01_CATRO</name>
<gene>
    <name evidence="1" type="ORF">M9H77_13672</name>
</gene>